<evidence type="ECO:0000256" key="4">
    <source>
        <dbReference type="SAM" id="MobiDB-lite"/>
    </source>
</evidence>
<reference evidence="6 7" key="1">
    <citation type="submission" date="2023-12" db="EMBL/GenBank/DDBJ databases">
        <title>Description of new species of Mycobacterium terrae complex isolated from sewage at the Sao Paulo Zoological Park Foundation in Brazil.</title>
        <authorList>
            <person name="Romagnoli C.L."/>
            <person name="Conceicao E.C."/>
            <person name="Machado E."/>
            <person name="Barreto L.B.P.F."/>
            <person name="Sharma A."/>
            <person name="Silva N.M."/>
            <person name="Marques L.E."/>
            <person name="Juliana M.A."/>
            <person name="Lourenco M.C.S."/>
            <person name="Digiampietri L.A."/>
            <person name="Suffys P.N."/>
            <person name="Viana-Niero C."/>
        </authorList>
    </citation>
    <scope>NUCLEOTIDE SEQUENCE [LARGE SCALE GENOMIC DNA]</scope>
    <source>
        <strain evidence="6 7">MYC123</strain>
    </source>
</reference>
<keyword evidence="7" id="KW-1185">Reference proteome</keyword>
<dbReference type="InterPro" id="IPR013094">
    <property type="entry name" value="AB_hydrolase_3"/>
</dbReference>
<protein>
    <submittedName>
        <fullName evidence="6">Alpha/beta hydrolase</fullName>
    </submittedName>
</protein>
<dbReference type="PROSITE" id="PS01174">
    <property type="entry name" value="LIPASE_GDXG_SER"/>
    <property type="match status" value="1"/>
</dbReference>
<feature type="domain" description="Alpha/beta hydrolase fold-3" evidence="5">
    <location>
        <begin position="101"/>
        <end position="293"/>
    </location>
</feature>
<comment type="similarity">
    <text evidence="1">Belongs to the 'GDXG' lipolytic enzyme family.</text>
</comment>
<dbReference type="SUPFAM" id="SSF53474">
    <property type="entry name" value="alpha/beta-Hydrolases"/>
    <property type="match status" value="1"/>
</dbReference>
<proteinExistence type="inferred from homology"/>
<feature type="region of interest" description="Disordered" evidence="4">
    <location>
        <begin position="1"/>
        <end position="22"/>
    </location>
</feature>
<dbReference type="GO" id="GO:0016787">
    <property type="term" value="F:hydrolase activity"/>
    <property type="evidence" value="ECO:0007669"/>
    <property type="project" value="UniProtKB-KW"/>
</dbReference>
<evidence type="ECO:0000256" key="1">
    <source>
        <dbReference type="ARBA" id="ARBA00010515"/>
    </source>
</evidence>
<keyword evidence="2 6" id="KW-0378">Hydrolase</keyword>
<dbReference type="InterPro" id="IPR029058">
    <property type="entry name" value="AB_hydrolase_fold"/>
</dbReference>
<dbReference type="Gene3D" id="3.40.50.1820">
    <property type="entry name" value="alpha/beta hydrolase"/>
    <property type="match status" value="1"/>
</dbReference>
<dbReference type="EMBL" id="JAYJJT010000002">
    <property type="protein sequence ID" value="MEB3048667.1"/>
    <property type="molecule type" value="Genomic_DNA"/>
</dbReference>
<evidence type="ECO:0000256" key="2">
    <source>
        <dbReference type="ARBA" id="ARBA00022801"/>
    </source>
</evidence>
<evidence type="ECO:0000313" key="7">
    <source>
        <dbReference type="Proteomes" id="UP001299046"/>
    </source>
</evidence>
<dbReference type="InterPro" id="IPR033140">
    <property type="entry name" value="Lipase_GDXG_put_SER_AS"/>
</dbReference>
<organism evidence="6 7">
    <name type="scientific">[Mycobacterium] zoologicum</name>
    <dbReference type="NCBI Taxonomy" id="2872311"/>
    <lineage>
        <taxon>Bacteria</taxon>
        <taxon>Bacillati</taxon>
        <taxon>Actinomycetota</taxon>
        <taxon>Actinomycetes</taxon>
        <taxon>Mycobacteriales</taxon>
        <taxon>Mycobacteriaceae</taxon>
        <taxon>Mycolicibacter</taxon>
    </lineage>
</organism>
<dbReference type="PANTHER" id="PTHR48081">
    <property type="entry name" value="AB HYDROLASE SUPERFAMILY PROTEIN C4A8.06C"/>
    <property type="match status" value="1"/>
</dbReference>
<gene>
    <name evidence="6" type="ORF">KV112_02755</name>
</gene>
<evidence type="ECO:0000256" key="3">
    <source>
        <dbReference type="PROSITE-ProRule" id="PRU10038"/>
    </source>
</evidence>
<sequence>MMAILGSADRDHRDVGTSGTVEPGSSLAARLLSCTVRLTLYNAVALGSAALGWPLPFGVIDNAARVLPAPRGMTRTAVPLPHAQAQLVRARGVASRTGRVVLYCHGGAFLLGGINTHLRLIEKLSGFADSPVLAVDYRMLPKHTIEMALQDCHDAYRWLRAHGYEPDQIAIAGDSAGGYLALTLAQRLHAEGETPAALALLSPLLQLDPNRPAGHGPMLPHSSFAALTALIAAHDGVLYEPLEHIEPGLPPTLIHVSGAEELAYDARLAAQRLADAAVPVELEIWPGQIHVFQLAAPLVPEATRSLCRIGEYIRTAAGRDERPDSVA</sequence>
<comment type="caution">
    <text evidence="6">The sequence shown here is derived from an EMBL/GenBank/DDBJ whole genome shotgun (WGS) entry which is preliminary data.</text>
</comment>
<feature type="active site" evidence="3">
    <location>
        <position position="175"/>
    </location>
</feature>
<evidence type="ECO:0000313" key="6">
    <source>
        <dbReference type="EMBL" id="MEB3048667.1"/>
    </source>
</evidence>
<dbReference type="PANTHER" id="PTHR48081:SF30">
    <property type="entry name" value="ACETYL-HYDROLASE LIPR-RELATED"/>
    <property type="match status" value="1"/>
</dbReference>
<dbReference type="Pfam" id="PF07859">
    <property type="entry name" value="Abhydrolase_3"/>
    <property type="match status" value="1"/>
</dbReference>
<evidence type="ECO:0000259" key="5">
    <source>
        <dbReference type="Pfam" id="PF07859"/>
    </source>
</evidence>
<accession>A0ABU5YF95</accession>
<dbReference type="RefSeq" id="WP_305071094.1">
    <property type="nucleotide sequence ID" value="NZ_JAYJJT010000002.1"/>
</dbReference>
<name>A0ABU5YF95_9MYCO</name>
<dbReference type="InterPro" id="IPR050300">
    <property type="entry name" value="GDXG_lipolytic_enzyme"/>
</dbReference>
<dbReference type="Proteomes" id="UP001299046">
    <property type="component" value="Unassembled WGS sequence"/>
</dbReference>